<sequence>MMTDMQTMIESRLKRPLIEQELVYSEMMFPDWSYIELGDLFDTPDFRDQVVKVTLSDGRLVYVMTDENGMLPFPDESQFTGAVLMSEQGNEVTWGLSVDDETTQEACCRILNDQGIEVYSPGRFPGWEVKPLLHPQTHRLLPNTVVKYRLIDDDEVCVQSDEHGLAPTPPAHDIDRMEVVDAHEVKRTHEQATFIVGIFIVVALFALMYQCH</sequence>
<keyword evidence="3" id="KW-1185">Reference proteome</keyword>
<comment type="caution">
    <text evidence="2">The sequence shown here is derived from an EMBL/GenBank/DDBJ whole genome shotgun (WGS) entry which is preliminary data.</text>
</comment>
<organism evidence="2 3">
    <name type="scientific">Breznakibacter xylanolyticus</name>
    <dbReference type="NCBI Taxonomy" id="990"/>
    <lineage>
        <taxon>Bacteria</taxon>
        <taxon>Pseudomonadati</taxon>
        <taxon>Bacteroidota</taxon>
        <taxon>Bacteroidia</taxon>
        <taxon>Marinilabiliales</taxon>
        <taxon>Marinilabiliaceae</taxon>
        <taxon>Breznakibacter</taxon>
    </lineage>
</organism>
<evidence type="ECO:0000313" key="2">
    <source>
        <dbReference type="EMBL" id="PZX17386.1"/>
    </source>
</evidence>
<name>A0A2W7NVQ8_9BACT</name>
<feature type="transmembrane region" description="Helical" evidence="1">
    <location>
        <begin position="192"/>
        <end position="209"/>
    </location>
</feature>
<accession>A0A2W7NVQ8</accession>
<dbReference type="Proteomes" id="UP000249239">
    <property type="component" value="Unassembled WGS sequence"/>
</dbReference>
<keyword evidence="1" id="KW-0812">Transmembrane</keyword>
<protein>
    <submittedName>
        <fullName evidence="2">Uncharacterized protein</fullName>
    </submittedName>
</protein>
<keyword evidence="1" id="KW-1133">Transmembrane helix</keyword>
<dbReference type="EMBL" id="QKZK01000009">
    <property type="protein sequence ID" value="PZX17386.1"/>
    <property type="molecule type" value="Genomic_DNA"/>
</dbReference>
<dbReference type="AlphaFoldDB" id="A0A2W7NVQ8"/>
<gene>
    <name evidence="2" type="ORF">LX69_01435</name>
</gene>
<proteinExistence type="predicted"/>
<reference evidence="2 3" key="1">
    <citation type="submission" date="2018-06" db="EMBL/GenBank/DDBJ databases">
        <title>Genomic Encyclopedia of Archaeal and Bacterial Type Strains, Phase II (KMG-II): from individual species to whole genera.</title>
        <authorList>
            <person name="Goeker M."/>
        </authorList>
    </citation>
    <scope>NUCLEOTIDE SEQUENCE [LARGE SCALE GENOMIC DNA]</scope>
    <source>
        <strain evidence="2 3">DSM 6779</strain>
    </source>
</reference>
<evidence type="ECO:0000313" key="3">
    <source>
        <dbReference type="Proteomes" id="UP000249239"/>
    </source>
</evidence>
<keyword evidence="1" id="KW-0472">Membrane</keyword>
<evidence type="ECO:0000256" key="1">
    <source>
        <dbReference type="SAM" id="Phobius"/>
    </source>
</evidence>